<name>L8FM76_PSED2</name>
<keyword evidence="3" id="KW-1185">Reference proteome</keyword>
<protein>
    <submittedName>
        <fullName evidence="2">Uncharacterized protein</fullName>
    </submittedName>
</protein>
<dbReference type="AlphaFoldDB" id="L8FM76"/>
<reference evidence="3" key="1">
    <citation type="submission" date="2010-09" db="EMBL/GenBank/DDBJ databases">
        <title>The genome sequence of Geomyces destructans 20631-21.</title>
        <authorList>
            <consortium name="The Broad Institute Genome Sequencing Platform"/>
            <person name="Cuomo C.A."/>
            <person name="Blehert D.S."/>
            <person name="Lorch J.M."/>
            <person name="Young S.K."/>
            <person name="Zeng Q."/>
            <person name="Gargeya S."/>
            <person name="Fitzgerald M."/>
            <person name="Haas B."/>
            <person name="Abouelleil A."/>
            <person name="Alvarado L."/>
            <person name="Arachchi H.M."/>
            <person name="Berlin A."/>
            <person name="Brown A."/>
            <person name="Chapman S.B."/>
            <person name="Chen Z."/>
            <person name="Dunbar C."/>
            <person name="Freedman E."/>
            <person name="Gearin G."/>
            <person name="Gellesch M."/>
            <person name="Goldberg J."/>
            <person name="Griggs A."/>
            <person name="Gujja S."/>
            <person name="Heiman D."/>
            <person name="Howarth C."/>
            <person name="Larson L."/>
            <person name="Lui A."/>
            <person name="MacDonald P.J.P."/>
            <person name="Montmayeur A."/>
            <person name="Murphy C."/>
            <person name="Neiman D."/>
            <person name="Pearson M."/>
            <person name="Priest M."/>
            <person name="Roberts A."/>
            <person name="Saif S."/>
            <person name="Shea T."/>
            <person name="Shenoy N."/>
            <person name="Sisk P."/>
            <person name="Stolte C."/>
            <person name="Sykes S."/>
            <person name="Wortman J."/>
            <person name="Nusbaum C."/>
            <person name="Birren B."/>
        </authorList>
    </citation>
    <scope>NUCLEOTIDE SEQUENCE [LARGE SCALE GENOMIC DNA]</scope>
    <source>
        <strain evidence="3">ATCC MYA-4855 / 20631-21</strain>
    </source>
</reference>
<accession>L8FM76</accession>
<dbReference type="STRING" id="658429.L8FM76"/>
<dbReference type="HOGENOM" id="CLU_790188_0_0_1"/>
<feature type="region of interest" description="Disordered" evidence="1">
    <location>
        <begin position="78"/>
        <end position="140"/>
    </location>
</feature>
<gene>
    <name evidence="2" type="ORF">GMDG_05197</name>
</gene>
<evidence type="ECO:0000313" key="2">
    <source>
        <dbReference type="EMBL" id="ELR02035.1"/>
    </source>
</evidence>
<organism evidence="2 3">
    <name type="scientific">Pseudogymnoascus destructans (strain ATCC MYA-4855 / 20631-21)</name>
    <name type="common">Bat white-nose syndrome fungus</name>
    <name type="synonym">Geomyces destructans</name>
    <dbReference type="NCBI Taxonomy" id="658429"/>
    <lineage>
        <taxon>Eukaryota</taxon>
        <taxon>Fungi</taxon>
        <taxon>Dikarya</taxon>
        <taxon>Ascomycota</taxon>
        <taxon>Pezizomycotina</taxon>
        <taxon>Leotiomycetes</taxon>
        <taxon>Thelebolales</taxon>
        <taxon>Thelebolaceae</taxon>
        <taxon>Pseudogymnoascus</taxon>
    </lineage>
</organism>
<dbReference type="VEuPathDB" id="FungiDB:GMDG_05197"/>
<evidence type="ECO:0000256" key="1">
    <source>
        <dbReference type="SAM" id="MobiDB-lite"/>
    </source>
</evidence>
<dbReference type="EMBL" id="GL573274">
    <property type="protein sequence ID" value="ELR02035.1"/>
    <property type="molecule type" value="Genomic_DNA"/>
</dbReference>
<feature type="region of interest" description="Disordered" evidence="1">
    <location>
        <begin position="197"/>
        <end position="385"/>
    </location>
</feature>
<dbReference type="InParanoid" id="L8FM76"/>
<feature type="compositionally biased region" description="Basic and acidic residues" evidence="1">
    <location>
        <begin position="209"/>
        <end position="220"/>
    </location>
</feature>
<sequence length="385" mass="44027">MCRTVIIFNVHCEHEHAEIQKCSDLLARELKRDRKGFFSKMFSSPPRNCRRPQQTRDCNKVQVCPDCAFRGITYEQLRKDRDSAQRRPPRPVYRHQTDLDIGNPISHPNLQRSNTRRRPADRRPQGLERSNAVQFHGEAPRLPNVRATAIFREPENLHPDTLRQYLGSSGVPFEDPNIAVFEESPIYSLANRRLRGRSNSRRHLPNTPHPHDNGSFEYMDRPLPPAPLRPHRATTNSTSTSRPPPAPSRSLSQRYAQSSSERQPDSRRASSQRPSQPPNNERQLELWRSSSQRPSQSSNQQLGLAIYVPQSHPQSPSYHRGMPTDKELNRMSMEIESVESAWVNAGRRSSQQRPVDRQSMGSLTAPRRHRSQRDGDALVAASSGS</sequence>
<feature type="compositionally biased region" description="Low complexity" evidence="1">
    <location>
        <begin position="289"/>
        <end position="301"/>
    </location>
</feature>
<dbReference type="OrthoDB" id="3439435at2759"/>
<evidence type="ECO:0000313" key="3">
    <source>
        <dbReference type="Proteomes" id="UP000011064"/>
    </source>
</evidence>
<proteinExistence type="predicted"/>
<dbReference type="Proteomes" id="UP000011064">
    <property type="component" value="Unassembled WGS sequence"/>
</dbReference>